<sequence length="56" mass="6618">MNPKNKKEIIKWTSSDIFSPDLFRIYRKILRTIPNLILINNRLNSVILNFTKNSGK</sequence>
<gene>
    <name evidence="1" type="ORF">LEP1GSC178_0163</name>
</gene>
<organism evidence="1 2">
    <name type="scientific">Leptospira licerasiae str. MMD4847</name>
    <dbReference type="NCBI Taxonomy" id="1049971"/>
    <lineage>
        <taxon>Bacteria</taxon>
        <taxon>Pseudomonadati</taxon>
        <taxon>Spirochaetota</taxon>
        <taxon>Spirochaetia</taxon>
        <taxon>Leptospirales</taxon>
        <taxon>Leptospiraceae</taxon>
        <taxon>Leptospira</taxon>
    </lineage>
</organism>
<evidence type="ECO:0000313" key="1">
    <source>
        <dbReference type="EMBL" id="EJZ41924.1"/>
    </source>
</evidence>
<dbReference type="EMBL" id="AHOM02000008">
    <property type="protein sequence ID" value="EJZ41924.1"/>
    <property type="molecule type" value="Genomic_DNA"/>
</dbReference>
<reference evidence="1 2" key="1">
    <citation type="submission" date="2012-08" db="EMBL/GenBank/DDBJ databases">
        <authorList>
            <person name="Harkins D.M."/>
            <person name="Durkin A.S."/>
            <person name="Selengut J.D."/>
            <person name="Sanka R."/>
            <person name="DePew J."/>
            <person name="Purushe J."/>
            <person name="Matthias M.A."/>
            <person name="Vinetz J.M."/>
            <person name="Sutton G.G."/>
            <person name="Nelson W.C."/>
            <person name="Fouts D.E."/>
        </authorList>
    </citation>
    <scope>NUCLEOTIDE SEQUENCE [LARGE SCALE GENOMIC DNA]</scope>
    <source>
        <strain evidence="1 2">MMD4847</strain>
    </source>
</reference>
<keyword evidence="2" id="KW-1185">Reference proteome</keyword>
<name>A0ABP2RGA4_9LEPT</name>
<proteinExistence type="predicted"/>
<evidence type="ECO:0000313" key="2">
    <source>
        <dbReference type="Proteomes" id="UP000018720"/>
    </source>
</evidence>
<protein>
    <submittedName>
        <fullName evidence="1">Uncharacterized protein</fullName>
    </submittedName>
</protein>
<comment type="caution">
    <text evidence="1">The sequence shown here is derived from an EMBL/GenBank/DDBJ whole genome shotgun (WGS) entry which is preliminary data.</text>
</comment>
<dbReference type="Proteomes" id="UP000018720">
    <property type="component" value="Unassembled WGS sequence"/>
</dbReference>
<accession>A0ABP2RGA4</accession>